<dbReference type="Proteomes" id="UP000182135">
    <property type="component" value="Unassembled WGS sequence"/>
</dbReference>
<reference evidence="8 9" key="1">
    <citation type="submission" date="2016-10" db="EMBL/GenBank/DDBJ databases">
        <authorList>
            <person name="de Groot N.N."/>
        </authorList>
    </citation>
    <scope>NUCLEOTIDE SEQUENCE [LARGE SCALE GENOMIC DNA]</scope>
    <source>
        <strain evidence="8 9">NLAE-zl-G419</strain>
    </source>
</reference>
<keyword evidence="9" id="KW-1185">Reference proteome</keyword>
<evidence type="ECO:0000256" key="6">
    <source>
        <dbReference type="ARBA" id="ARBA00093785"/>
    </source>
</evidence>
<gene>
    <name evidence="8" type="ORF">SAMN04487885_11233</name>
</gene>
<dbReference type="EMBL" id="FOOE01000012">
    <property type="protein sequence ID" value="SFF83818.1"/>
    <property type="molecule type" value="Genomic_DNA"/>
</dbReference>
<evidence type="ECO:0000313" key="9">
    <source>
        <dbReference type="Proteomes" id="UP000182135"/>
    </source>
</evidence>
<name>A0A1I2LZ31_9CLOT</name>
<evidence type="ECO:0000256" key="7">
    <source>
        <dbReference type="ARBA" id="ARBA00093797"/>
    </source>
</evidence>
<dbReference type="eggNOG" id="ENOG502ZHUU">
    <property type="taxonomic scope" value="Bacteria"/>
</dbReference>
<evidence type="ECO:0000313" key="8">
    <source>
        <dbReference type="EMBL" id="SFF83818.1"/>
    </source>
</evidence>
<evidence type="ECO:0000256" key="4">
    <source>
        <dbReference type="ARBA" id="ARBA00023186"/>
    </source>
</evidence>
<accession>A0A1I2LZ31</accession>
<keyword evidence="3" id="KW-1005">Bacterial flagellum biogenesis</keyword>
<dbReference type="InterPro" id="IPR008622">
    <property type="entry name" value="FliT"/>
</dbReference>
<evidence type="ECO:0000256" key="3">
    <source>
        <dbReference type="ARBA" id="ARBA00022795"/>
    </source>
</evidence>
<proteinExistence type="inferred from homology"/>
<evidence type="ECO:0000256" key="1">
    <source>
        <dbReference type="ARBA" id="ARBA00004514"/>
    </source>
</evidence>
<comment type="similarity">
    <text evidence="6">Belongs to the bacillales FliT family.</text>
</comment>
<sequence>MNNEMERYKELSKSMLDALEKEDYDEFDSLLYKRQEIIDSFTENNDSDYFEVLYDKYDIKSIDMKMKRLLRKYIENTKTEIKEYKLKMQSNESYISVKKENINIFSKRV</sequence>
<dbReference type="AlphaFoldDB" id="A0A1I2LZ31"/>
<organism evidence="8 9">
    <name type="scientific">Clostridium cadaveris</name>
    <dbReference type="NCBI Taxonomy" id="1529"/>
    <lineage>
        <taxon>Bacteria</taxon>
        <taxon>Bacillati</taxon>
        <taxon>Bacillota</taxon>
        <taxon>Clostridia</taxon>
        <taxon>Eubacteriales</taxon>
        <taxon>Clostridiaceae</taxon>
        <taxon>Clostridium</taxon>
    </lineage>
</organism>
<dbReference type="OrthoDB" id="9966117at2"/>
<evidence type="ECO:0000256" key="2">
    <source>
        <dbReference type="ARBA" id="ARBA00022490"/>
    </source>
</evidence>
<keyword evidence="4" id="KW-0143">Chaperone</keyword>
<dbReference type="InterPro" id="IPR037285">
    <property type="entry name" value="TM0693-like_sf"/>
</dbReference>
<dbReference type="Pfam" id="PF05400">
    <property type="entry name" value="FliT"/>
    <property type="match status" value="1"/>
</dbReference>
<evidence type="ECO:0000256" key="5">
    <source>
        <dbReference type="ARBA" id="ARBA00093765"/>
    </source>
</evidence>
<comment type="subcellular location">
    <subcellularLocation>
        <location evidence="1">Cytoplasm</location>
        <location evidence="1">Cytosol</location>
    </subcellularLocation>
</comment>
<keyword evidence="2" id="KW-0963">Cytoplasm</keyword>
<comment type="function">
    <text evidence="5">May act as an export chaperone for the filament capping protein FliD.</text>
</comment>
<dbReference type="STRING" id="1529.SAMN04487885_11233"/>
<dbReference type="SUPFAM" id="SSF140560">
    <property type="entry name" value="TM0693-like"/>
    <property type="match status" value="1"/>
</dbReference>
<protein>
    <recommendedName>
        <fullName evidence="7">Flagellar protein FliT</fullName>
    </recommendedName>
</protein>
<dbReference type="RefSeq" id="WP_074845524.1">
    <property type="nucleotide sequence ID" value="NZ_FOOE01000012.1"/>
</dbReference>